<protein>
    <submittedName>
        <fullName evidence="1">Phage tail tape measure protein lambda family</fullName>
    </submittedName>
</protein>
<dbReference type="RefSeq" id="WP_000907543.1">
    <property type="nucleotide sequence ID" value="NZ_CADDXB010000001.1"/>
</dbReference>
<evidence type="ECO:0000313" key="1">
    <source>
        <dbReference type="EMBL" id="CSC21236.1"/>
    </source>
</evidence>
<gene>
    <name evidence="1" type="ORF">ERS013200_00837</name>
</gene>
<dbReference type="EMBL" id="CWQY01000004">
    <property type="protein sequence ID" value="CSC21236.1"/>
    <property type="molecule type" value="Genomic_DNA"/>
</dbReference>
<accession>A0A655XUF3</accession>
<proteinExistence type="predicted"/>
<dbReference type="Proteomes" id="UP000041770">
    <property type="component" value="Unassembled WGS sequence"/>
</dbReference>
<name>A0A655XUF3_VIBCL</name>
<dbReference type="AlphaFoldDB" id="A0A655XUF3"/>
<reference evidence="1 2" key="1">
    <citation type="submission" date="2015-07" db="EMBL/GenBank/DDBJ databases">
        <authorList>
            <consortium name="Pathogen Informatics"/>
        </authorList>
    </citation>
    <scope>NUCLEOTIDE SEQUENCE [LARGE SCALE GENOMIC DNA]</scope>
    <source>
        <strain evidence="1 2">A316</strain>
    </source>
</reference>
<evidence type="ECO:0000313" key="2">
    <source>
        <dbReference type="Proteomes" id="UP000041770"/>
    </source>
</evidence>
<organism evidence="1 2">
    <name type="scientific">Vibrio cholerae</name>
    <dbReference type="NCBI Taxonomy" id="666"/>
    <lineage>
        <taxon>Bacteria</taxon>
        <taxon>Pseudomonadati</taxon>
        <taxon>Pseudomonadota</taxon>
        <taxon>Gammaproteobacteria</taxon>
        <taxon>Vibrionales</taxon>
        <taxon>Vibrionaceae</taxon>
        <taxon>Vibrio</taxon>
    </lineage>
</organism>
<sequence>MAGKNVTIGNVNIAMSANAAKLIQQTEQAQKSFKKSLGKMMKDIRSFNSKVGTMAGSLRNLMGSMTRLGLVGSGTAAALGALGYQLYENQREMQRMATTAGVTLETYAQLTHATNTLGLENEYLADALKDLNVRIVDAASGGGALVDFFLSIGESAKDWMVLDPTEQFTRFQETISRLDPSTAKFWADEVNDSMYRLSTTMTRSGKTLGDFMAEAEGLGAGTSGQLIHMVNDMYASFHRLKIIISEVANTTLAIFSKAFTSIFDKATEKFRGMIAEGETAGEVIFNFSKQIALGILRVIQTASVQIEKFMYKVMMQLGKFDSSFLDGLSDNALMELIKVESKISDIQRRIEAGKKSSGFHAGAMYGLEIPRLQKQLDELLKVKDDLNKEVSGGFLQQLIDGVDAVTYDPKKLEVVKTMEGQASTQLIINDRIREGSQLIKDYLAAQGLSEDSALRQLQLEKAKVAETKKYYESLPVTDGNKAALTKQINDANKTLKILSELEAKERKRIAQEQAERDQREADEKLRKEKEHLDARLQMAKDFYRNSAQEAKINAQIQDLEYKEMLKNKYITEAEYAQLSKDLTLTRVHDEIALEMMKYGTAIDGMKTFFNNSKSMAKAAFILTKSAALSQTLIAQYQAVSNAWADPTLPWYAKAGQAILAAGEVGAAIQGIQAVQGQFHNGGQIPRDGTYYMEGGEIVIPKDKVGEYIDAVDRQASMGSGGGTVINSTINMGANLVDEKAMAQALAKQQSTIAALVQREERKRPTRSRSR</sequence>